<reference evidence="2 3" key="1">
    <citation type="journal article" date="2016" name="Mol. Biol. Evol.">
        <title>Comparative Genomics of Early-Diverging Mushroom-Forming Fungi Provides Insights into the Origins of Lignocellulose Decay Capabilities.</title>
        <authorList>
            <person name="Nagy L.G."/>
            <person name="Riley R."/>
            <person name="Tritt A."/>
            <person name="Adam C."/>
            <person name="Daum C."/>
            <person name="Floudas D."/>
            <person name="Sun H."/>
            <person name="Yadav J.S."/>
            <person name="Pangilinan J."/>
            <person name="Larsson K.H."/>
            <person name="Matsuura K."/>
            <person name="Barry K."/>
            <person name="Labutti K."/>
            <person name="Kuo R."/>
            <person name="Ohm R.A."/>
            <person name="Bhattacharya S.S."/>
            <person name="Shirouzu T."/>
            <person name="Yoshinaga Y."/>
            <person name="Martin F.M."/>
            <person name="Grigoriev I.V."/>
            <person name="Hibbett D.S."/>
        </authorList>
    </citation>
    <scope>NUCLEOTIDE SEQUENCE [LARGE SCALE GENOMIC DNA]</scope>
    <source>
        <strain evidence="2 3">93-53</strain>
    </source>
</reference>
<dbReference type="InParanoid" id="A0A165F752"/>
<sequence>MIAPPTQVTGKTMSDLFKRLDKDLQKAKEGLAFHDKNYDKLREQLDLSHKAVNRWGDDMEKLQRYVRSMVLNQEQAVQHISALEGECDELRKELYEMRQFLGSNRFIKELNEMDEHTSDVAQNEQSEVHPKSRKKRCDNPLHAVVRNVLQHLMGIDSKTAPHAPLGQGQFWTDDKNEDERLLRLTWETWQENDVVWGRMVAKKIWADGSRWSNALSAKELQKLSLAEIENAMQDQESKKVTRQQTGRKLMKAKEQMNYRKNIPELSGKEYDFIFNWKYQSTDESDDDDEETGPIDADTSGDDTAQDKPSSKQCP</sequence>
<dbReference type="AlphaFoldDB" id="A0A165F752"/>
<feature type="compositionally biased region" description="Acidic residues" evidence="1">
    <location>
        <begin position="282"/>
        <end position="292"/>
    </location>
</feature>
<organism evidence="2 3">
    <name type="scientific">Laetiporus sulphureus 93-53</name>
    <dbReference type="NCBI Taxonomy" id="1314785"/>
    <lineage>
        <taxon>Eukaryota</taxon>
        <taxon>Fungi</taxon>
        <taxon>Dikarya</taxon>
        <taxon>Basidiomycota</taxon>
        <taxon>Agaricomycotina</taxon>
        <taxon>Agaricomycetes</taxon>
        <taxon>Polyporales</taxon>
        <taxon>Laetiporus</taxon>
    </lineage>
</organism>
<feature type="region of interest" description="Disordered" evidence="1">
    <location>
        <begin position="116"/>
        <end position="136"/>
    </location>
</feature>
<dbReference type="GeneID" id="63829382"/>
<dbReference type="EMBL" id="KV427615">
    <property type="protein sequence ID" value="KZT08518.1"/>
    <property type="molecule type" value="Genomic_DNA"/>
</dbReference>
<feature type="compositionally biased region" description="Basic and acidic residues" evidence="1">
    <location>
        <begin position="304"/>
        <end position="314"/>
    </location>
</feature>
<protein>
    <submittedName>
        <fullName evidence="2">Uncharacterized protein</fullName>
    </submittedName>
</protein>
<gene>
    <name evidence="2" type="ORF">LAESUDRAFT_757750</name>
</gene>
<dbReference type="RefSeq" id="XP_040766258.1">
    <property type="nucleotide sequence ID" value="XM_040912354.1"/>
</dbReference>
<dbReference type="Proteomes" id="UP000076871">
    <property type="component" value="Unassembled WGS sequence"/>
</dbReference>
<evidence type="ECO:0000313" key="3">
    <source>
        <dbReference type="Proteomes" id="UP000076871"/>
    </source>
</evidence>
<proteinExistence type="predicted"/>
<evidence type="ECO:0000313" key="2">
    <source>
        <dbReference type="EMBL" id="KZT08518.1"/>
    </source>
</evidence>
<accession>A0A165F752</accession>
<name>A0A165F752_9APHY</name>
<dbReference type="OrthoDB" id="2801074at2759"/>
<keyword evidence="3" id="KW-1185">Reference proteome</keyword>
<feature type="region of interest" description="Disordered" evidence="1">
    <location>
        <begin position="281"/>
        <end position="314"/>
    </location>
</feature>
<evidence type="ECO:0000256" key="1">
    <source>
        <dbReference type="SAM" id="MobiDB-lite"/>
    </source>
</evidence>